<accession>A0AAE0C460</accession>
<gene>
    <name evidence="1" type="ORF">CYMTET_42435</name>
</gene>
<organism evidence="1 2">
    <name type="scientific">Cymbomonas tetramitiformis</name>
    <dbReference type="NCBI Taxonomy" id="36881"/>
    <lineage>
        <taxon>Eukaryota</taxon>
        <taxon>Viridiplantae</taxon>
        <taxon>Chlorophyta</taxon>
        <taxon>Pyramimonadophyceae</taxon>
        <taxon>Pyramimonadales</taxon>
        <taxon>Pyramimonadaceae</taxon>
        <taxon>Cymbomonas</taxon>
    </lineage>
</organism>
<proteinExistence type="predicted"/>
<dbReference type="Proteomes" id="UP001190700">
    <property type="component" value="Unassembled WGS sequence"/>
</dbReference>
<comment type="caution">
    <text evidence="1">The sequence shown here is derived from an EMBL/GenBank/DDBJ whole genome shotgun (WGS) entry which is preliminary data.</text>
</comment>
<keyword evidence="2" id="KW-1185">Reference proteome</keyword>
<reference evidence="1 2" key="1">
    <citation type="journal article" date="2015" name="Genome Biol. Evol.">
        <title>Comparative Genomics of a Bacterivorous Green Alga Reveals Evolutionary Causalities and Consequences of Phago-Mixotrophic Mode of Nutrition.</title>
        <authorList>
            <person name="Burns J.A."/>
            <person name="Paasch A."/>
            <person name="Narechania A."/>
            <person name="Kim E."/>
        </authorList>
    </citation>
    <scope>NUCLEOTIDE SEQUENCE [LARGE SCALE GENOMIC DNA]</scope>
    <source>
        <strain evidence="1 2">PLY_AMNH</strain>
    </source>
</reference>
<evidence type="ECO:0000313" key="2">
    <source>
        <dbReference type="Proteomes" id="UP001190700"/>
    </source>
</evidence>
<sequence>MAQHLREAHKPIDYYQGMDLTAFGCATCPTCERQERSVDPVIPEASCVGVALGSPTLGVVEAECWWMPVASGPGCPQLRFEHLDAVYGAGDGVAAIQHACEQIVSNKIPAEVQPWIMGARNLRRRGGWARGHTGGSVRVVVMFLAIKELLPHLGAPEGIESGGHPLVAGFVSAMEDVRGAKERVLAARADGHVLPEALKLSITLPLVREVSAVGTGRCRCGGVVDEFGYHYLACNRMSMFIYRHDAVQDVLVEMLRKVFDPASVKKTHAYPYHHSISPRWRPDITVLNYDGCRCILHYGDVTPHRLVPFAVETFGGLGRWIETYCTF</sequence>
<dbReference type="AlphaFoldDB" id="A0AAE0C460"/>
<evidence type="ECO:0000313" key="1">
    <source>
        <dbReference type="EMBL" id="KAK3248087.1"/>
    </source>
</evidence>
<name>A0AAE0C460_9CHLO</name>
<dbReference type="EMBL" id="LGRX02028422">
    <property type="protein sequence ID" value="KAK3248087.1"/>
    <property type="molecule type" value="Genomic_DNA"/>
</dbReference>
<protein>
    <submittedName>
        <fullName evidence="1">Uncharacterized protein</fullName>
    </submittedName>
</protein>